<evidence type="ECO:0000256" key="5">
    <source>
        <dbReference type="SAM" id="Coils"/>
    </source>
</evidence>
<dbReference type="Gene3D" id="4.10.830.40">
    <property type="match status" value="1"/>
</dbReference>
<evidence type="ECO:0000313" key="9">
    <source>
        <dbReference type="Proteomes" id="UP000887568"/>
    </source>
</evidence>
<dbReference type="InterPro" id="IPR027370">
    <property type="entry name" value="Znf-RING_euk"/>
</dbReference>
<dbReference type="PANTHER" id="PTHR25462">
    <property type="entry name" value="BONUS, ISOFORM C-RELATED"/>
    <property type="match status" value="1"/>
</dbReference>
<organism evidence="8 9">
    <name type="scientific">Patiria miniata</name>
    <name type="common">Bat star</name>
    <name type="synonym">Asterina miniata</name>
    <dbReference type="NCBI Taxonomy" id="46514"/>
    <lineage>
        <taxon>Eukaryota</taxon>
        <taxon>Metazoa</taxon>
        <taxon>Echinodermata</taxon>
        <taxon>Eleutherozoa</taxon>
        <taxon>Asterozoa</taxon>
        <taxon>Asteroidea</taxon>
        <taxon>Valvatacea</taxon>
        <taxon>Valvatida</taxon>
        <taxon>Asterinidae</taxon>
        <taxon>Patiria</taxon>
    </lineage>
</organism>
<keyword evidence="1" id="KW-0479">Metal-binding</keyword>
<feature type="domain" description="B box-type" evidence="7">
    <location>
        <begin position="100"/>
        <end position="147"/>
    </location>
</feature>
<dbReference type="Pfam" id="PF13445">
    <property type="entry name" value="zf-RING_UBOX"/>
    <property type="match status" value="1"/>
</dbReference>
<dbReference type="Proteomes" id="UP000887568">
    <property type="component" value="Unplaced"/>
</dbReference>
<dbReference type="InterPro" id="IPR000315">
    <property type="entry name" value="Znf_B-box"/>
</dbReference>
<dbReference type="OrthoDB" id="5977875at2759"/>
<dbReference type="CDD" id="cd19756">
    <property type="entry name" value="Bbox2"/>
    <property type="match status" value="1"/>
</dbReference>
<evidence type="ECO:0000259" key="6">
    <source>
        <dbReference type="PROSITE" id="PS50089"/>
    </source>
</evidence>
<evidence type="ECO:0000313" key="8">
    <source>
        <dbReference type="EnsemblMetazoa" id="XP_038069634.1"/>
    </source>
</evidence>
<dbReference type="InterPro" id="IPR013083">
    <property type="entry name" value="Znf_RING/FYVE/PHD"/>
</dbReference>
<evidence type="ECO:0000256" key="3">
    <source>
        <dbReference type="ARBA" id="ARBA00022833"/>
    </source>
</evidence>
<dbReference type="SUPFAM" id="SSF57850">
    <property type="entry name" value="RING/U-box"/>
    <property type="match status" value="1"/>
</dbReference>
<dbReference type="InterPro" id="IPR047153">
    <property type="entry name" value="TRIM45/56/19-like"/>
</dbReference>
<proteinExistence type="predicted"/>
<dbReference type="GeneID" id="119738757"/>
<dbReference type="InterPro" id="IPR017907">
    <property type="entry name" value="Znf_RING_CS"/>
</dbReference>
<keyword evidence="3" id="KW-0862">Zinc</keyword>
<dbReference type="RefSeq" id="XP_038069634.1">
    <property type="nucleotide sequence ID" value="XM_038213706.1"/>
</dbReference>
<dbReference type="PROSITE" id="PS50119">
    <property type="entry name" value="ZF_BBOX"/>
    <property type="match status" value="2"/>
</dbReference>
<dbReference type="AlphaFoldDB" id="A0A914B1G5"/>
<reference evidence="8" key="1">
    <citation type="submission" date="2022-11" db="UniProtKB">
        <authorList>
            <consortium name="EnsemblMetazoa"/>
        </authorList>
    </citation>
    <scope>IDENTIFICATION</scope>
</reference>
<dbReference type="PROSITE" id="PS50089">
    <property type="entry name" value="ZF_RING_2"/>
    <property type="match status" value="1"/>
</dbReference>
<accession>A0A914B1G5</accession>
<evidence type="ECO:0000256" key="2">
    <source>
        <dbReference type="ARBA" id="ARBA00022771"/>
    </source>
</evidence>
<sequence length="301" mass="33953">MASNASDSQSLGKNVKTGQLTCPLCTNQFKEPKILDCLHSFCLECLQKLSLNQEDSTTAIKCPTCGRKTSTTGIEDLCANLSLCVLVEEAQIQEQLQGQGSEIKCQSCDEDNPATCRCMDCGHFLCRECQTAHQRMTVMKSHKIYTLAQFKSGEVVYKSELRDRTPKCKVHTEQDLNLYCNTCERLVCQACSALEHGSQGHALTSPAEAVKKCKQDVAELLAKAEKTKTALSEARKETIKSQEELDSNFDEIRRRISQKADEEIARVRQQEHRLKEEAERIYNDAIFLTSLKFNPHKNQRH</sequence>
<dbReference type="EnsemblMetazoa" id="XM_038213706.1">
    <property type="protein sequence ID" value="XP_038069634.1"/>
    <property type="gene ID" value="LOC119738757"/>
</dbReference>
<protein>
    <submittedName>
        <fullName evidence="8">Uncharacterized protein</fullName>
    </submittedName>
</protein>
<dbReference type="Pfam" id="PF00643">
    <property type="entry name" value="zf-B_box"/>
    <property type="match status" value="1"/>
</dbReference>
<keyword evidence="5" id="KW-0175">Coiled coil</keyword>
<name>A0A914B1G5_PATMI</name>
<dbReference type="OMA" id="ASTICMS"/>
<dbReference type="SMART" id="SM00336">
    <property type="entry name" value="BBOX"/>
    <property type="match status" value="2"/>
</dbReference>
<evidence type="ECO:0000259" key="7">
    <source>
        <dbReference type="PROSITE" id="PS50119"/>
    </source>
</evidence>
<evidence type="ECO:0000256" key="1">
    <source>
        <dbReference type="ARBA" id="ARBA00022723"/>
    </source>
</evidence>
<dbReference type="SUPFAM" id="SSF57845">
    <property type="entry name" value="B-box zinc-binding domain"/>
    <property type="match status" value="1"/>
</dbReference>
<dbReference type="PROSITE" id="PS00518">
    <property type="entry name" value="ZF_RING_1"/>
    <property type="match status" value="1"/>
</dbReference>
<dbReference type="InterPro" id="IPR001841">
    <property type="entry name" value="Znf_RING"/>
</dbReference>
<dbReference type="PANTHER" id="PTHR25462:SF296">
    <property type="entry name" value="MEIOTIC P26, ISOFORM F"/>
    <property type="match status" value="1"/>
</dbReference>
<feature type="coiled-coil region" evidence="5">
    <location>
        <begin position="210"/>
        <end position="284"/>
    </location>
</feature>
<dbReference type="Gene3D" id="3.30.160.60">
    <property type="entry name" value="Classic Zinc Finger"/>
    <property type="match status" value="1"/>
</dbReference>
<feature type="domain" description="RING-type" evidence="6">
    <location>
        <begin position="22"/>
        <end position="65"/>
    </location>
</feature>
<feature type="domain" description="B box-type" evidence="7">
    <location>
        <begin position="163"/>
        <end position="206"/>
    </location>
</feature>
<dbReference type="Pfam" id="PF22586">
    <property type="entry name" value="ANCHR-like_BBOX"/>
    <property type="match status" value="1"/>
</dbReference>
<dbReference type="Gene3D" id="3.30.40.10">
    <property type="entry name" value="Zinc/RING finger domain, C3HC4 (zinc finger)"/>
    <property type="match status" value="1"/>
</dbReference>
<keyword evidence="2 4" id="KW-0863">Zinc-finger</keyword>
<dbReference type="SMART" id="SM00184">
    <property type="entry name" value="RING"/>
    <property type="match status" value="2"/>
</dbReference>
<evidence type="ECO:0000256" key="4">
    <source>
        <dbReference type="PROSITE-ProRule" id="PRU00024"/>
    </source>
</evidence>
<keyword evidence="9" id="KW-1185">Reference proteome</keyword>
<dbReference type="GO" id="GO:0008270">
    <property type="term" value="F:zinc ion binding"/>
    <property type="evidence" value="ECO:0007669"/>
    <property type="project" value="UniProtKB-KW"/>
</dbReference>